<name>A0A382B1A0_9ZZZZ</name>
<dbReference type="Pfam" id="PF13709">
    <property type="entry name" value="DUF4159"/>
    <property type="match status" value="1"/>
</dbReference>
<gene>
    <name evidence="2" type="ORF">METZ01_LOCUS160450</name>
</gene>
<evidence type="ECO:0000313" key="2">
    <source>
        <dbReference type="EMBL" id="SVB07596.1"/>
    </source>
</evidence>
<evidence type="ECO:0000259" key="1">
    <source>
        <dbReference type="Pfam" id="PF13709"/>
    </source>
</evidence>
<organism evidence="2">
    <name type="scientific">marine metagenome</name>
    <dbReference type="NCBI Taxonomy" id="408172"/>
    <lineage>
        <taxon>unclassified sequences</taxon>
        <taxon>metagenomes</taxon>
        <taxon>ecological metagenomes</taxon>
    </lineage>
</organism>
<feature type="domain" description="DUF4159" evidence="1">
    <location>
        <begin position="85"/>
        <end position="266"/>
    </location>
</feature>
<sequence>MQRWSQKGLLVLLVAGLSACAALRNLESMDEGPGVDEPAPPTPADFDTGQFGAVILEDATDKRAIQGFVYLSITWGRRLRPGHLRAISGLAQAVTAQTGLQAKVTGHTFLNSPELLRRPFVYITAVESFDLSRLELENLGRYIRSGGFDVVDNGRPDLSFGPAEAALRQMLIKAVGDRARFERIPDSHPIYHSFYDLQGPPFGGDYRPGQNVDTPRAPPVDHLEGIFLDGRLVAVYSDMGYGEFWQQSFENEPQLRMGINLVVHALTREESLAMKLTPQP</sequence>
<dbReference type="PROSITE" id="PS51257">
    <property type="entry name" value="PROKAR_LIPOPROTEIN"/>
    <property type="match status" value="1"/>
</dbReference>
<accession>A0A382B1A0</accession>
<dbReference type="Gene3D" id="3.40.50.12140">
    <property type="entry name" value="Domain of unknown function DUF4159"/>
    <property type="match status" value="1"/>
</dbReference>
<dbReference type="InterPro" id="IPR025297">
    <property type="entry name" value="DUF4159"/>
</dbReference>
<proteinExistence type="predicted"/>
<dbReference type="EMBL" id="UINC01027770">
    <property type="protein sequence ID" value="SVB07596.1"/>
    <property type="molecule type" value="Genomic_DNA"/>
</dbReference>
<reference evidence="2" key="1">
    <citation type="submission" date="2018-05" db="EMBL/GenBank/DDBJ databases">
        <authorList>
            <person name="Lanie J.A."/>
            <person name="Ng W.-L."/>
            <person name="Kazmierczak K.M."/>
            <person name="Andrzejewski T.M."/>
            <person name="Davidsen T.M."/>
            <person name="Wayne K.J."/>
            <person name="Tettelin H."/>
            <person name="Glass J.I."/>
            <person name="Rusch D."/>
            <person name="Podicherti R."/>
            <person name="Tsui H.-C.T."/>
            <person name="Winkler M.E."/>
        </authorList>
    </citation>
    <scope>NUCLEOTIDE SEQUENCE</scope>
</reference>
<protein>
    <recommendedName>
        <fullName evidence="1">DUF4159 domain-containing protein</fullName>
    </recommendedName>
</protein>
<dbReference type="AlphaFoldDB" id="A0A382B1A0"/>